<accession>A0A9W4DNB4</accession>
<proteinExistence type="predicted"/>
<dbReference type="EMBL" id="CAJHIT010000007">
    <property type="protein sequence ID" value="CAD6503186.1"/>
    <property type="molecule type" value="Genomic_DNA"/>
</dbReference>
<evidence type="ECO:0000313" key="2">
    <source>
        <dbReference type="Proteomes" id="UP000683417"/>
    </source>
</evidence>
<dbReference type="Proteomes" id="UP000683417">
    <property type="component" value="Unassembled WGS sequence"/>
</dbReference>
<comment type="caution">
    <text evidence="1">The sequence shown here is derived from an EMBL/GenBank/DDBJ whole genome shotgun (WGS) entry which is preliminary data.</text>
</comment>
<protein>
    <submittedName>
        <fullName evidence="1">BgTH12-02854</fullName>
    </submittedName>
</protein>
<name>A0A9W4DNB4_BLUGR</name>
<organism evidence="1 2">
    <name type="scientific">Blumeria graminis f. sp. triticale</name>
    <dbReference type="NCBI Taxonomy" id="1689686"/>
    <lineage>
        <taxon>Eukaryota</taxon>
        <taxon>Fungi</taxon>
        <taxon>Dikarya</taxon>
        <taxon>Ascomycota</taxon>
        <taxon>Pezizomycotina</taxon>
        <taxon>Leotiomycetes</taxon>
        <taxon>Erysiphales</taxon>
        <taxon>Erysiphaceae</taxon>
        <taxon>Blumeria</taxon>
    </lineage>
</organism>
<sequence>MEILSLKDMNLGQPT</sequence>
<evidence type="ECO:0000313" key="1">
    <source>
        <dbReference type="EMBL" id="CAD6503186.1"/>
    </source>
</evidence>
<gene>
    <name evidence="1" type="ORF">BGTH12_LOCUS4544</name>
</gene>
<reference evidence="1" key="1">
    <citation type="submission" date="2020-10" db="EMBL/GenBank/DDBJ databases">
        <authorList>
            <person name="Muller C M."/>
        </authorList>
    </citation>
    <scope>NUCLEOTIDE SEQUENCE</scope>
    <source>
        <strain evidence="1">THUN-12</strain>
    </source>
</reference>